<dbReference type="Gene3D" id="3.80.10.10">
    <property type="entry name" value="Ribonuclease Inhibitor"/>
    <property type="match status" value="1"/>
</dbReference>
<keyword evidence="1" id="KW-0433">Leucine-rich repeat</keyword>
<sequence length="474" mass="51991">MMNVPKACLLALLFATIIANGSGGSECDELVRAPWMCLTVSANDLHQNASLSSPRRIFTILLCSGPQCTGSITEGPHSFGHRIVDRLILFHANSDPSIPLMLPTGWLSEIRARDIEITGTLLAPRFLLKNPFVGQGTFLSRLVLRQCGLKGIILEEEPSSAEERGATNATHSTVTVDDDIADVTGSPPSTGDRKKLPFENSNPAPPTTRTRGPASATSSPTGAISKTKRRHPSNLLIMNSSASQYDTPPPTERPPVEMNPEEAEARHFDGNSAEVQDATTITGPVFVTRQLADLVLLHHLDLSGNELTALAQNAFPSGLKELKTLDLSRNGIKEVGNDAFHGLHSLTSLNLSHNRLSGVQREMFSNPDDTLEKLDLSWNFLTDFPEDMFKNMYALRELRLSDNYLQRLPSKVWMPIWNQLTILSLTGNFIACECDTAWLGDKLAPHAAVDGICSYPEEREGVPLRDFKRLPHCN</sequence>
<name>A0A4D5RWG2_IXOSC</name>
<dbReference type="InterPro" id="IPR003591">
    <property type="entry name" value="Leu-rich_rpt_typical-subtyp"/>
</dbReference>
<evidence type="ECO:0000256" key="3">
    <source>
        <dbReference type="SAM" id="MobiDB-lite"/>
    </source>
</evidence>
<dbReference type="PANTHER" id="PTHR24366">
    <property type="entry name" value="IG(IMMUNOGLOBULIN) AND LRR(LEUCINE RICH REPEAT) DOMAINS"/>
    <property type="match status" value="1"/>
</dbReference>
<dbReference type="Pfam" id="PF13855">
    <property type="entry name" value="LRR_8"/>
    <property type="match status" value="2"/>
</dbReference>
<dbReference type="PROSITE" id="PS51450">
    <property type="entry name" value="LRR"/>
    <property type="match status" value="3"/>
</dbReference>
<keyword evidence="2" id="KW-0677">Repeat</keyword>
<feature type="signal peptide" evidence="4">
    <location>
        <begin position="1"/>
        <end position="23"/>
    </location>
</feature>
<evidence type="ECO:0000313" key="5">
    <source>
        <dbReference type="EMBL" id="MOY41603.1"/>
    </source>
</evidence>
<keyword evidence="4" id="KW-0732">Signal</keyword>
<dbReference type="PRINTS" id="PR00019">
    <property type="entry name" value="LEURICHRPT"/>
</dbReference>
<feature type="chain" id="PRO_5020025499" evidence="4">
    <location>
        <begin position="24"/>
        <end position="474"/>
    </location>
</feature>
<proteinExistence type="predicted"/>
<dbReference type="AlphaFoldDB" id="A0A4D5RWG2"/>
<dbReference type="InterPro" id="IPR001611">
    <property type="entry name" value="Leu-rich_rpt"/>
</dbReference>
<evidence type="ECO:0000256" key="1">
    <source>
        <dbReference type="ARBA" id="ARBA00022614"/>
    </source>
</evidence>
<evidence type="ECO:0000256" key="4">
    <source>
        <dbReference type="SAM" id="SignalP"/>
    </source>
</evidence>
<dbReference type="PANTHER" id="PTHR24366:SF96">
    <property type="entry name" value="LEUCINE RICH REPEAT CONTAINING 53"/>
    <property type="match status" value="1"/>
</dbReference>
<dbReference type="InterPro" id="IPR032675">
    <property type="entry name" value="LRR_dom_sf"/>
</dbReference>
<reference evidence="5" key="1">
    <citation type="submission" date="2019-04" db="EMBL/GenBank/DDBJ databases">
        <title>An insight into the mialome of Ixodes scapularis.</title>
        <authorList>
            <person name="Ribeiro J.M."/>
            <person name="Mather T.N."/>
            <person name="Karim S."/>
        </authorList>
    </citation>
    <scope>NUCLEOTIDE SEQUENCE</scope>
</reference>
<feature type="region of interest" description="Disordered" evidence="3">
    <location>
        <begin position="158"/>
        <end position="268"/>
    </location>
</feature>
<protein>
    <submittedName>
        <fullName evidence="5">Putative conserved secreted protein</fullName>
    </submittedName>
</protein>
<feature type="compositionally biased region" description="Low complexity" evidence="3">
    <location>
        <begin position="207"/>
        <end position="219"/>
    </location>
</feature>
<feature type="compositionally biased region" description="Polar residues" evidence="3">
    <location>
        <begin position="236"/>
        <end position="246"/>
    </location>
</feature>
<evidence type="ECO:0000256" key="2">
    <source>
        <dbReference type="ARBA" id="ARBA00022737"/>
    </source>
</evidence>
<accession>A0A4D5RWG2</accession>
<dbReference type="SMART" id="SM00369">
    <property type="entry name" value="LRR_TYP"/>
    <property type="match status" value="5"/>
</dbReference>
<organism evidence="5">
    <name type="scientific">Ixodes scapularis</name>
    <name type="common">Black-legged tick</name>
    <name type="synonym">Deer tick</name>
    <dbReference type="NCBI Taxonomy" id="6945"/>
    <lineage>
        <taxon>Eukaryota</taxon>
        <taxon>Metazoa</taxon>
        <taxon>Ecdysozoa</taxon>
        <taxon>Arthropoda</taxon>
        <taxon>Chelicerata</taxon>
        <taxon>Arachnida</taxon>
        <taxon>Acari</taxon>
        <taxon>Parasitiformes</taxon>
        <taxon>Ixodida</taxon>
        <taxon>Ixodoidea</taxon>
        <taxon>Ixodidae</taxon>
        <taxon>Ixodinae</taxon>
        <taxon>Ixodes</taxon>
    </lineage>
</organism>
<dbReference type="SUPFAM" id="SSF52058">
    <property type="entry name" value="L domain-like"/>
    <property type="match status" value="1"/>
</dbReference>
<dbReference type="EMBL" id="GHJT01007632">
    <property type="protein sequence ID" value="MOY41603.1"/>
    <property type="molecule type" value="Transcribed_RNA"/>
</dbReference>